<proteinExistence type="inferred from homology"/>
<dbReference type="GO" id="GO:0043590">
    <property type="term" value="C:bacterial nucleoid"/>
    <property type="evidence" value="ECO:0007669"/>
    <property type="project" value="UniProtKB-UniRule"/>
</dbReference>
<name>A0A2M9Y1A7_9LEPT</name>
<keyword evidence="2" id="KW-0963">Cytoplasm</keyword>
<dbReference type="GO" id="GO:0005829">
    <property type="term" value="C:cytosol"/>
    <property type="evidence" value="ECO:0007669"/>
    <property type="project" value="TreeGrafter"/>
</dbReference>
<evidence type="ECO:0000313" key="4">
    <source>
        <dbReference type="Proteomes" id="UP000297891"/>
    </source>
</evidence>
<dbReference type="SUPFAM" id="SSF82607">
    <property type="entry name" value="YbaB-like"/>
    <property type="match status" value="1"/>
</dbReference>
<reference evidence="3" key="1">
    <citation type="journal article" date="2019" name="PLoS Negl. Trop. Dis.">
        <title>Revisiting the worldwide diversity of Leptospira species in the environment.</title>
        <authorList>
            <person name="Vincent A.T."/>
            <person name="Schiettekatte O."/>
            <person name="Bourhy P."/>
            <person name="Veyrier F.J."/>
            <person name="Picardeau M."/>
        </authorList>
    </citation>
    <scope>NUCLEOTIDE SEQUENCE [LARGE SCALE GENOMIC DNA]</scope>
    <source>
        <strain evidence="3">201800277</strain>
    </source>
</reference>
<dbReference type="Proteomes" id="UP000297891">
    <property type="component" value="Unassembled WGS sequence"/>
</dbReference>
<comment type="similarity">
    <text evidence="2">Belongs to the YbaB/EbfC family.</text>
</comment>
<dbReference type="NCBIfam" id="TIGR00103">
    <property type="entry name" value="DNA_YbaB_EbfC"/>
    <property type="match status" value="1"/>
</dbReference>
<keyword evidence="1 2" id="KW-0238">DNA-binding</keyword>
<comment type="subcellular location">
    <subcellularLocation>
        <location evidence="2">Cytoplasm</location>
        <location evidence="2">Nucleoid</location>
    </subcellularLocation>
</comment>
<dbReference type="Pfam" id="PF02575">
    <property type="entry name" value="YbaB_DNA_bd"/>
    <property type="match status" value="1"/>
</dbReference>
<sequence length="106" mass="11646">MFGGAGGNKFDMLKQMKKMRSQVKTMEKELAGLNFVGIAKNKLLSVTLDGKFQMKSIQIEDELLEKKDKNLLEKSIQEAYTKALQDAQAGAAKQMQAMGGFPGLGM</sequence>
<evidence type="ECO:0000256" key="1">
    <source>
        <dbReference type="ARBA" id="ARBA00023125"/>
    </source>
</evidence>
<dbReference type="EMBL" id="RQFP01000014">
    <property type="protein sequence ID" value="TGK91855.1"/>
    <property type="molecule type" value="Genomic_DNA"/>
</dbReference>
<dbReference type="HAMAP" id="MF_00274">
    <property type="entry name" value="DNA_YbaB_EbfC"/>
    <property type="match status" value="1"/>
</dbReference>
<evidence type="ECO:0000313" key="3">
    <source>
        <dbReference type="EMBL" id="TGK91855.1"/>
    </source>
</evidence>
<dbReference type="PANTHER" id="PTHR33449">
    <property type="entry name" value="NUCLEOID-ASSOCIATED PROTEIN YBAB"/>
    <property type="match status" value="1"/>
</dbReference>
<protein>
    <recommendedName>
        <fullName evidence="2">Nucleoid-associated protein EHQ30_16840</fullName>
    </recommendedName>
</protein>
<gene>
    <name evidence="3" type="ORF">EHQ30_16840</name>
</gene>
<dbReference type="OrthoDB" id="331562at2"/>
<dbReference type="RefSeq" id="WP_100790699.1">
    <property type="nucleotide sequence ID" value="NZ_NPDQ01000004.1"/>
</dbReference>
<dbReference type="GO" id="GO:0003677">
    <property type="term" value="F:DNA binding"/>
    <property type="evidence" value="ECO:0007669"/>
    <property type="project" value="UniProtKB-UniRule"/>
</dbReference>
<comment type="subunit">
    <text evidence="2">Homodimer.</text>
</comment>
<dbReference type="Gene3D" id="3.30.1310.10">
    <property type="entry name" value="Nucleoid-associated protein YbaB-like domain"/>
    <property type="match status" value="1"/>
</dbReference>
<keyword evidence="4" id="KW-1185">Reference proteome</keyword>
<dbReference type="InterPro" id="IPR004401">
    <property type="entry name" value="YbaB/EbfC"/>
</dbReference>
<comment type="function">
    <text evidence="2">Binds to DNA and alters its conformation. May be involved in regulation of gene expression, nucleoid organization and DNA protection.</text>
</comment>
<dbReference type="PANTHER" id="PTHR33449:SF1">
    <property type="entry name" value="NUCLEOID-ASSOCIATED PROTEIN YBAB"/>
    <property type="match status" value="1"/>
</dbReference>
<accession>A0A2M9Y1A7</accession>
<evidence type="ECO:0000256" key="2">
    <source>
        <dbReference type="HAMAP-Rule" id="MF_00274"/>
    </source>
</evidence>
<dbReference type="PIRSF" id="PIRSF004555">
    <property type="entry name" value="UCP004555"/>
    <property type="match status" value="1"/>
</dbReference>
<dbReference type="InterPro" id="IPR036894">
    <property type="entry name" value="YbaB-like_sf"/>
</dbReference>
<comment type="caution">
    <text evidence="3">The sequence shown here is derived from an EMBL/GenBank/DDBJ whole genome shotgun (WGS) entry which is preliminary data.</text>
</comment>
<organism evidence="3 4">
    <name type="scientific">Leptospira brenneri</name>
    <dbReference type="NCBI Taxonomy" id="2023182"/>
    <lineage>
        <taxon>Bacteria</taxon>
        <taxon>Pseudomonadati</taxon>
        <taxon>Spirochaetota</taxon>
        <taxon>Spirochaetia</taxon>
        <taxon>Leptospirales</taxon>
        <taxon>Leptospiraceae</taxon>
        <taxon>Leptospira</taxon>
    </lineage>
</organism>
<dbReference type="AlphaFoldDB" id="A0A2M9Y1A7"/>